<organism evidence="3 4">
    <name type="scientific">Jejudonia soesokkakensis</name>
    <dbReference type="NCBI Taxonomy" id="1323432"/>
    <lineage>
        <taxon>Bacteria</taxon>
        <taxon>Pseudomonadati</taxon>
        <taxon>Bacteroidota</taxon>
        <taxon>Flavobacteriia</taxon>
        <taxon>Flavobacteriales</taxon>
        <taxon>Flavobacteriaceae</taxon>
        <taxon>Jejudonia</taxon>
    </lineage>
</organism>
<keyword evidence="1" id="KW-0472">Membrane</keyword>
<dbReference type="PANTHER" id="PTHR30329:SF21">
    <property type="entry name" value="LIPOPROTEIN YIAD-RELATED"/>
    <property type="match status" value="1"/>
</dbReference>
<dbReference type="PROSITE" id="PS51123">
    <property type="entry name" value="OMPA_2"/>
    <property type="match status" value="1"/>
</dbReference>
<protein>
    <submittedName>
        <fullName evidence="3">OmpA family protein</fullName>
    </submittedName>
</protein>
<name>A0ABW2MSQ3_9FLAO</name>
<sequence>MKKVTFFLFLFGNICFAQQKIDTVSLYFENDVSALTTAHLQKIDSIQSDTLPIISLKINGYANSFASFEYNQKLSDKRATNIAEAFSDSINVQTIGFGEIDDPSAAYRRADIIVTRQFHTITKKEVVPEPTLENEMKTAVSGEKITLQGMQFYPGVDIIRESSIPVAKKLFFFLTENPSVKIKISGHVCCGRLGIPSSIDGMNNRTRVQNLSEARAAAVYNYLVEKGISKDRMQYEGLAFLFPLGKTDDDDRRVEIEILSK</sequence>
<dbReference type="InterPro" id="IPR036737">
    <property type="entry name" value="OmpA-like_sf"/>
</dbReference>
<evidence type="ECO:0000259" key="2">
    <source>
        <dbReference type="PROSITE" id="PS51123"/>
    </source>
</evidence>
<gene>
    <name evidence="3" type="ORF">ACFQO1_08495</name>
</gene>
<dbReference type="SUPFAM" id="SSF103088">
    <property type="entry name" value="OmpA-like"/>
    <property type="match status" value="2"/>
</dbReference>
<keyword evidence="4" id="KW-1185">Reference proteome</keyword>
<feature type="domain" description="OmpA-like" evidence="2">
    <location>
        <begin position="140"/>
        <end position="261"/>
    </location>
</feature>
<dbReference type="PANTHER" id="PTHR30329">
    <property type="entry name" value="STATOR ELEMENT OF FLAGELLAR MOTOR COMPLEX"/>
    <property type="match status" value="1"/>
</dbReference>
<dbReference type="Pfam" id="PF00691">
    <property type="entry name" value="OmpA"/>
    <property type="match status" value="1"/>
</dbReference>
<dbReference type="Gene3D" id="3.30.1330.60">
    <property type="entry name" value="OmpA-like domain"/>
    <property type="match status" value="2"/>
</dbReference>
<evidence type="ECO:0000313" key="3">
    <source>
        <dbReference type="EMBL" id="MFC7357723.1"/>
    </source>
</evidence>
<accession>A0ABW2MSQ3</accession>
<dbReference type="Proteomes" id="UP001596415">
    <property type="component" value="Unassembled WGS sequence"/>
</dbReference>
<dbReference type="EMBL" id="JBHTBN010000003">
    <property type="protein sequence ID" value="MFC7357723.1"/>
    <property type="molecule type" value="Genomic_DNA"/>
</dbReference>
<evidence type="ECO:0000256" key="1">
    <source>
        <dbReference type="PROSITE-ProRule" id="PRU00473"/>
    </source>
</evidence>
<reference evidence="4" key="1">
    <citation type="journal article" date="2019" name="Int. J. Syst. Evol. Microbiol.">
        <title>The Global Catalogue of Microorganisms (GCM) 10K type strain sequencing project: providing services to taxonomists for standard genome sequencing and annotation.</title>
        <authorList>
            <consortium name="The Broad Institute Genomics Platform"/>
            <consortium name="The Broad Institute Genome Sequencing Center for Infectious Disease"/>
            <person name="Wu L."/>
            <person name="Ma J."/>
        </authorList>
    </citation>
    <scope>NUCLEOTIDE SEQUENCE [LARGE SCALE GENOMIC DNA]</scope>
    <source>
        <strain evidence="4">CGMCC 1.16306</strain>
    </source>
</reference>
<dbReference type="RefSeq" id="WP_380217572.1">
    <property type="nucleotide sequence ID" value="NZ_JBHTBN010000003.1"/>
</dbReference>
<evidence type="ECO:0000313" key="4">
    <source>
        <dbReference type="Proteomes" id="UP001596415"/>
    </source>
</evidence>
<dbReference type="InterPro" id="IPR050330">
    <property type="entry name" value="Bact_OuterMem_StrucFunc"/>
</dbReference>
<comment type="caution">
    <text evidence="3">The sequence shown here is derived from an EMBL/GenBank/DDBJ whole genome shotgun (WGS) entry which is preliminary data.</text>
</comment>
<dbReference type="InterPro" id="IPR006665">
    <property type="entry name" value="OmpA-like"/>
</dbReference>
<dbReference type="CDD" id="cd07185">
    <property type="entry name" value="OmpA_C-like"/>
    <property type="match status" value="1"/>
</dbReference>
<proteinExistence type="predicted"/>